<dbReference type="PANTHER" id="PTHR30466:SF1">
    <property type="entry name" value="FMN REDUCTASE (NADH) RUTF"/>
    <property type="match status" value="1"/>
</dbReference>
<protein>
    <recommendedName>
        <fullName evidence="3">4-hydroxyphenylacetate 3-monooxygenase reductase component</fullName>
    </recommendedName>
</protein>
<evidence type="ECO:0000256" key="5">
    <source>
        <dbReference type="ARBA" id="ARBA00022797"/>
    </source>
</evidence>
<dbReference type="GO" id="GO:0042537">
    <property type="term" value="P:benzene-containing compound metabolic process"/>
    <property type="evidence" value="ECO:0007669"/>
    <property type="project" value="InterPro"/>
</dbReference>
<proteinExistence type="inferred from homology"/>
<evidence type="ECO:0000256" key="6">
    <source>
        <dbReference type="ARBA" id="ARBA00023002"/>
    </source>
</evidence>
<comment type="similarity">
    <text evidence="2">Belongs to the non-flavoprotein flavin reductase family. HpaC subfamily.</text>
</comment>
<dbReference type="GO" id="GO:0016651">
    <property type="term" value="F:oxidoreductase activity, acting on NAD(P)H"/>
    <property type="evidence" value="ECO:0007669"/>
    <property type="project" value="InterPro"/>
</dbReference>
<dbReference type="InterPro" id="IPR012349">
    <property type="entry name" value="Split_barrel_FMN-bd"/>
</dbReference>
<keyword evidence="7" id="KW-0520">NAD</keyword>
<dbReference type="GO" id="GO:0010181">
    <property type="term" value="F:FMN binding"/>
    <property type="evidence" value="ECO:0007669"/>
    <property type="project" value="InterPro"/>
</dbReference>
<evidence type="ECO:0000256" key="3">
    <source>
        <dbReference type="ARBA" id="ARBA00015398"/>
    </source>
</evidence>
<dbReference type="Proteomes" id="UP000241346">
    <property type="component" value="Unassembled WGS sequence"/>
</dbReference>
<evidence type="ECO:0000313" key="9">
    <source>
        <dbReference type="EMBL" id="PSW10857.1"/>
    </source>
</evidence>
<name>A0A2T3NAU9_9GAMM</name>
<evidence type="ECO:0000256" key="1">
    <source>
        <dbReference type="ARBA" id="ARBA00005112"/>
    </source>
</evidence>
<dbReference type="PANTHER" id="PTHR30466">
    <property type="entry name" value="FLAVIN REDUCTASE"/>
    <property type="match status" value="1"/>
</dbReference>
<dbReference type="SUPFAM" id="SSF50475">
    <property type="entry name" value="FMN-binding split barrel"/>
    <property type="match status" value="1"/>
</dbReference>
<dbReference type="Pfam" id="PF01613">
    <property type="entry name" value="Flavin_Reduct"/>
    <property type="match status" value="1"/>
</dbReference>
<organism evidence="9 10">
    <name type="scientific">Photobacterium rosenbergii</name>
    <dbReference type="NCBI Taxonomy" id="294936"/>
    <lineage>
        <taxon>Bacteria</taxon>
        <taxon>Pseudomonadati</taxon>
        <taxon>Pseudomonadota</taxon>
        <taxon>Gammaproteobacteria</taxon>
        <taxon>Vibrionales</taxon>
        <taxon>Vibrionaceae</taxon>
        <taxon>Photobacterium</taxon>
    </lineage>
</organism>
<dbReference type="GO" id="GO:0006208">
    <property type="term" value="P:pyrimidine nucleobase catabolic process"/>
    <property type="evidence" value="ECO:0007669"/>
    <property type="project" value="TreeGrafter"/>
</dbReference>
<keyword evidence="5" id="KW-0058">Aromatic hydrocarbons catabolism</keyword>
<dbReference type="SMART" id="SM00903">
    <property type="entry name" value="Flavin_Reduct"/>
    <property type="match status" value="1"/>
</dbReference>
<evidence type="ECO:0000259" key="8">
    <source>
        <dbReference type="SMART" id="SM00903"/>
    </source>
</evidence>
<reference evidence="9 10" key="1">
    <citation type="submission" date="2018-03" db="EMBL/GenBank/DDBJ databases">
        <title>Whole genome sequencing of Histamine producing bacteria.</title>
        <authorList>
            <person name="Butler K."/>
        </authorList>
    </citation>
    <scope>NUCLEOTIDE SEQUENCE [LARGE SCALE GENOMIC DNA]</scope>
    <source>
        <strain evidence="9 10">DSM 19138</strain>
    </source>
</reference>
<dbReference type="GO" id="GO:0042602">
    <property type="term" value="F:riboflavin reductase (NADPH) activity"/>
    <property type="evidence" value="ECO:0007669"/>
    <property type="project" value="TreeGrafter"/>
</dbReference>
<dbReference type="EMBL" id="PYMB01000009">
    <property type="protein sequence ID" value="PSW10857.1"/>
    <property type="molecule type" value="Genomic_DNA"/>
</dbReference>
<dbReference type="NCBIfam" id="TIGR02296">
    <property type="entry name" value="HpaC"/>
    <property type="match status" value="1"/>
</dbReference>
<dbReference type="InterPro" id="IPR011982">
    <property type="entry name" value="HPA_mOase_red"/>
</dbReference>
<evidence type="ECO:0000256" key="4">
    <source>
        <dbReference type="ARBA" id="ARBA00022630"/>
    </source>
</evidence>
<dbReference type="AlphaFoldDB" id="A0A2T3NAU9"/>
<evidence type="ECO:0000256" key="2">
    <source>
        <dbReference type="ARBA" id="ARBA00006032"/>
    </source>
</evidence>
<dbReference type="GO" id="GO:0004497">
    <property type="term" value="F:monooxygenase activity"/>
    <property type="evidence" value="ECO:0007669"/>
    <property type="project" value="UniProtKB-KW"/>
</dbReference>
<dbReference type="GO" id="GO:0051287">
    <property type="term" value="F:NAD binding"/>
    <property type="evidence" value="ECO:0007669"/>
    <property type="project" value="InterPro"/>
</dbReference>
<comment type="pathway">
    <text evidence="1">Aromatic compound metabolism; 4-hydroxyphenylacetate degradation; pyruvate and succinate semialdehyde from 4-hydroxyphenylacetate: step 1/7.</text>
</comment>
<keyword evidence="9" id="KW-0503">Monooxygenase</keyword>
<dbReference type="OrthoDB" id="6401628at2"/>
<evidence type="ECO:0000313" key="10">
    <source>
        <dbReference type="Proteomes" id="UP000241346"/>
    </source>
</evidence>
<evidence type="ECO:0000256" key="7">
    <source>
        <dbReference type="ARBA" id="ARBA00023027"/>
    </source>
</evidence>
<gene>
    <name evidence="9" type="primary">hpaC</name>
    <name evidence="9" type="ORF">C9J01_17815</name>
</gene>
<feature type="domain" description="Flavin reductase like" evidence="8">
    <location>
        <begin position="11"/>
        <end position="157"/>
    </location>
</feature>
<dbReference type="InterPro" id="IPR002563">
    <property type="entry name" value="Flavin_Rdtase-like_dom"/>
</dbReference>
<dbReference type="Gene3D" id="2.30.110.10">
    <property type="entry name" value="Electron Transport, Fmn-binding Protein, Chain A"/>
    <property type="match status" value="1"/>
</dbReference>
<accession>A0A2T3NAU9</accession>
<keyword evidence="4" id="KW-0285">Flavoprotein</keyword>
<comment type="caution">
    <text evidence="9">The sequence shown here is derived from an EMBL/GenBank/DDBJ whole genome shotgun (WGS) entry which is preliminary data.</text>
</comment>
<dbReference type="UniPathway" id="UPA00208">
    <property type="reaction ID" value="UER00416"/>
</dbReference>
<dbReference type="RefSeq" id="WP_107299492.1">
    <property type="nucleotide sequence ID" value="NZ_PYMB01000009.1"/>
</dbReference>
<sequence>MPIQQQFRDAMSNLAAAVNVVTSGGEAGTVGLTATAVCSVTDSPATVLVCVNRNSASNQIFKDNGRICVNVCAAEHKEMSMHFAGMTGMAMEDRFQLPGWEFNQHGVPILTDSLATLEGKIASVSEVGTHSVFLVEVESITTTESDALVYFSREFKSVEATRKMPEVA</sequence>
<dbReference type="InterPro" id="IPR050268">
    <property type="entry name" value="NADH-dep_flavin_reductase"/>
</dbReference>
<keyword evidence="6" id="KW-0560">Oxidoreductase</keyword>